<dbReference type="Pfam" id="PF19054">
    <property type="entry name" value="DUF5753"/>
    <property type="match status" value="1"/>
</dbReference>
<sequence>MPPRPNPTTRQARLGAELRKLRESAGIESRDAAEFLSTNQTQISHIESGRFGISEERLRRLAELYDCVDRQLLDALVEMAGSRGKGWWEKYRGVVRPKGLDLAELEHYSTYVRTFQALHIPGLLQTEEYIRTASLFTSPELPERDREDRVEFRLRRQQVLNTGRPYQAVIHEAALRMRVGGPKAARTQLDRILRESERESVTVRVIPFTADDFAGAGQSMLYVGGKVPQLDTAQVDTGNGSLFVDASAKLHRYRARLARIDSTALEPTPSRDLVRAIAQDL</sequence>
<proteinExistence type="predicted"/>
<dbReference type="InterPro" id="IPR043917">
    <property type="entry name" value="DUF5753"/>
</dbReference>
<name>A0A5Q0LDC5_9ACTN</name>
<accession>A0A5Q0LDC5</accession>
<protein>
    <submittedName>
        <fullName evidence="2">Helix-turn-helix domain-containing protein</fullName>
    </submittedName>
</protein>
<dbReference type="GO" id="GO:0003677">
    <property type="term" value="F:DNA binding"/>
    <property type="evidence" value="ECO:0007669"/>
    <property type="project" value="InterPro"/>
</dbReference>
<evidence type="ECO:0000259" key="1">
    <source>
        <dbReference type="PROSITE" id="PS50943"/>
    </source>
</evidence>
<evidence type="ECO:0000313" key="2">
    <source>
        <dbReference type="EMBL" id="QFZ74938.1"/>
    </source>
</evidence>
<evidence type="ECO:0000313" key="3">
    <source>
        <dbReference type="Proteomes" id="UP000326179"/>
    </source>
</evidence>
<dbReference type="EMBL" id="CP045643">
    <property type="protein sequence ID" value="QFZ74938.1"/>
    <property type="molecule type" value="Genomic_DNA"/>
</dbReference>
<dbReference type="InterPro" id="IPR010982">
    <property type="entry name" value="Lambda_DNA-bd_dom_sf"/>
</dbReference>
<dbReference type="Gene3D" id="1.10.260.40">
    <property type="entry name" value="lambda repressor-like DNA-binding domains"/>
    <property type="match status" value="1"/>
</dbReference>
<dbReference type="AlphaFoldDB" id="A0A5Q0LDC5"/>
<reference evidence="2 3" key="1">
    <citation type="submission" date="2019-10" db="EMBL/GenBank/DDBJ databases">
        <title>A novel species.</title>
        <authorList>
            <person name="Gao J."/>
        </authorList>
    </citation>
    <scope>NUCLEOTIDE SEQUENCE [LARGE SCALE GENOMIC DNA]</scope>
    <source>
        <strain evidence="2 3">QMT-28</strain>
    </source>
</reference>
<dbReference type="InterPro" id="IPR001387">
    <property type="entry name" value="Cro/C1-type_HTH"/>
</dbReference>
<dbReference type="Proteomes" id="UP000326179">
    <property type="component" value="Chromosome"/>
</dbReference>
<dbReference type="SMART" id="SM00530">
    <property type="entry name" value="HTH_XRE"/>
    <property type="match status" value="1"/>
</dbReference>
<dbReference type="PROSITE" id="PS50943">
    <property type="entry name" value="HTH_CROC1"/>
    <property type="match status" value="1"/>
</dbReference>
<gene>
    <name evidence="2" type="ORF">GFH48_18165</name>
</gene>
<feature type="domain" description="HTH cro/C1-type" evidence="1">
    <location>
        <begin position="18"/>
        <end position="73"/>
    </location>
</feature>
<dbReference type="Pfam" id="PF13560">
    <property type="entry name" value="HTH_31"/>
    <property type="match status" value="1"/>
</dbReference>
<dbReference type="RefSeq" id="WP_153289223.1">
    <property type="nucleotide sequence ID" value="NZ_CP045643.1"/>
</dbReference>
<organism evidence="2 3">
    <name type="scientific">Streptomyces fagopyri</name>
    <dbReference type="NCBI Taxonomy" id="2662397"/>
    <lineage>
        <taxon>Bacteria</taxon>
        <taxon>Bacillati</taxon>
        <taxon>Actinomycetota</taxon>
        <taxon>Actinomycetes</taxon>
        <taxon>Kitasatosporales</taxon>
        <taxon>Streptomycetaceae</taxon>
        <taxon>Streptomyces</taxon>
    </lineage>
</organism>
<dbReference type="KEGG" id="sfy:GFH48_18165"/>
<keyword evidence="3" id="KW-1185">Reference proteome</keyword>
<dbReference type="SUPFAM" id="SSF47413">
    <property type="entry name" value="lambda repressor-like DNA-binding domains"/>
    <property type="match status" value="1"/>
</dbReference>
<dbReference type="CDD" id="cd00093">
    <property type="entry name" value="HTH_XRE"/>
    <property type="match status" value="1"/>
</dbReference>